<evidence type="ECO:0000256" key="4">
    <source>
        <dbReference type="ARBA" id="ARBA00022777"/>
    </source>
</evidence>
<comment type="similarity">
    <text evidence="1">Belongs to the carbohydrate kinase PfkB family.</text>
</comment>
<evidence type="ECO:0000256" key="1">
    <source>
        <dbReference type="ARBA" id="ARBA00010688"/>
    </source>
</evidence>
<evidence type="ECO:0000313" key="7">
    <source>
        <dbReference type="EMBL" id="SEB37997.1"/>
    </source>
</evidence>
<protein>
    <submittedName>
        <fullName evidence="7">Fructokinase</fullName>
    </submittedName>
</protein>
<dbReference type="InterPro" id="IPR029056">
    <property type="entry name" value="Ribokinase-like"/>
</dbReference>
<evidence type="ECO:0000256" key="2">
    <source>
        <dbReference type="ARBA" id="ARBA00022679"/>
    </source>
</evidence>
<sequence length="308" mass="32667">MTTSTARCDIAVVGESLIDITLNADGNRRERVGGSPAALAWSLGRLGIVTTLLTTFGADPHGRTINHELTRCGVRIVQAGHPATRTSTVTAHPDRPGAPTVDLCWELVHTDVPSCGHLHVGSIAVVRAPGADDVARLVSRQTPDTTISYDVNVRPSAMGPRHISIARIDEMISRSDVVKLSDADLAWLRPGERHGDAIRWLMSRGPAIVVVTHGSAGATGYTRSGSVRVRGHRVEVAHTAGVGDAFMAGLLHAMTVRSLLARKTARRLRTIGLDDLHSILHYANLCAAQAIAPAGIEPPHIDDLAVAS</sequence>
<gene>
    <name evidence="7" type="ORF">SAMN04490220_0561</name>
</gene>
<dbReference type="OrthoDB" id="4629343at2"/>
<accession>A0A1H4IVH8</accession>
<keyword evidence="2" id="KW-0808">Transferase</keyword>
<dbReference type="PANTHER" id="PTHR43085">
    <property type="entry name" value="HEXOKINASE FAMILY MEMBER"/>
    <property type="match status" value="1"/>
</dbReference>
<evidence type="ECO:0000256" key="3">
    <source>
        <dbReference type="ARBA" id="ARBA00022741"/>
    </source>
</evidence>
<keyword evidence="3" id="KW-0547">Nucleotide-binding</keyword>
<dbReference type="PANTHER" id="PTHR43085:SF1">
    <property type="entry name" value="PSEUDOURIDINE KINASE-RELATED"/>
    <property type="match status" value="1"/>
</dbReference>
<evidence type="ECO:0000313" key="8">
    <source>
        <dbReference type="Proteomes" id="UP000183407"/>
    </source>
</evidence>
<reference evidence="8" key="1">
    <citation type="submission" date="2016-10" db="EMBL/GenBank/DDBJ databases">
        <authorList>
            <person name="Varghese N."/>
        </authorList>
    </citation>
    <scope>NUCLEOTIDE SEQUENCE [LARGE SCALE GENOMIC DNA]</scope>
    <source>
        <strain evidence="8">DSM 44719</strain>
    </source>
</reference>
<dbReference type="InterPro" id="IPR011611">
    <property type="entry name" value="PfkB_dom"/>
</dbReference>
<dbReference type="EMBL" id="FNTL01000002">
    <property type="protein sequence ID" value="SEB37997.1"/>
    <property type="molecule type" value="Genomic_DNA"/>
</dbReference>
<dbReference type="SUPFAM" id="SSF53613">
    <property type="entry name" value="Ribokinase-like"/>
    <property type="match status" value="1"/>
</dbReference>
<dbReference type="Proteomes" id="UP000183407">
    <property type="component" value="Unassembled WGS sequence"/>
</dbReference>
<dbReference type="GO" id="GO:0005524">
    <property type="term" value="F:ATP binding"/>
    <property type="evidence" value="ECO:0007669"/>
    <property type="project" value="UniProtKB-KW"/>
</dbReference>
<dbReference type="InterPro" id="IPR050306">
    <property type="entry name" value="PfkB_Carbo_kinase"/>
</dbReference>
<keyword evidence="4 7" id="KW-0418">Kinase</keyword>
<evidence type="ECO:0000256" key="5">
    <source>
        <dbReference type="ARBA" id="ARBA00022840"/>
    </source>
</evidence>
<dbReference type="Gene3D" id="3.40.1190.20">
    <property type="match status" value="1"/>
</dbReference>
<dbReference type="Pfam" id="PF00294">
    <property type="entry name" value="PfkB"/>
    <property type="match status" value="1"/>
</dbReference>
<dbReference type="AlphaFoldDB" id="A0A1H4IVH8"/>
<organism evidence="7 8">
    <name type="scientific">Rhodococcus jostii</name>
    <dbReference type="NCBI Taxonomy" id="132919"/>
    <lineage>
        <taxon>Bacteria</taxon>
        <taxon>Bacillati</taxon>
        <taxon>Actinomycetota</taxon>
        <taxon>Actinomycetes</taxon>
        <taxon>Mycobacteriales</taxon>
        <taxon>Nocardiaceae</taxon>
        <taxon>Rhodococcus</taxon>
    </lineage>
</organism>
<proteinExistence type="inferred from homology"/>
<dbReference type="GO" id="GO:0016301">
    <property type="term" value="F:kinase activity"/>
    <property type="evidence" value="ECO:0007669"/>
    <property type="project" value="UniProtKB-KW"/>
</dbReference>
<dbReference type="RefSeq" id="WP_073358038.1">
    <property type="nucleotide sequence ID" value="NZ_FNTL01000002.1"/>
</dbReference>
<name>A0A1H4IVH8_RHOJO</name>
<evidence type="ECO:0000259" key="6">
    <source>
        <dbReference type="Pfam" id="PF00294"/>
    </source>
</evidence>
<feature type="domain" description="Carbohydrate kinase PfkB" evidence="6">
    <location>
        <begin position="9"/>
        <end position="292"/>
    </location>
</feature>
<keyword evidence="5" id="KW-0067">ATP-binding</keyword>